<dbReference type="InterPro" id="IPR043739">
    <property type="entry name" value="DUF5684"/>
</dbReference>
<keyword evidence="3" id="KW-1133">Transmembrane helix</keyword>
<dbReference type="Gene3D" id="2.60.200.20">
    <property type="match status" value="1"/>
</dbReference>
<feature type="region of interest" description="Disordered" evidence="2">
    <location>
        <begin position="218"/>
        <end position="287"/>
    </location>
</feature>
<dbReference type="Pfam" id="PF00498">
    <property type="entry name" value="FHA"/>
    <property type="match status" value="1"/>
</dbReference>
<feature type="transmembrane region" description="Helical" evidence="3">
    <location>
        <begin position="12"/>
        <end position="35"/>
    </location>
</feature>
<evidence type="ECO:0000259" key="4">
    <source>
        <dbReference type="PROSITE" id="PS50006"/>
    </source>
</evidence>
<feature type="compositionally biased region" description="Low complexity" evidence="2">
    <location>
        <begin position="182"/>
        <end position="197"/>
    </location>
</feature>
<accession>A0AA96F9G5</accession>
<evidence type="ECO:0000313" key="6">
    <source>
        <dbReference type="Proteomes" id="UP001304125"/>
    </source>
</evidence>
<feature type="region of interest" description="Disordered" evidence="2">
    <location>
        <begin position="128"/>
        <end position="157"/>
    </location>
</feature>
<dbReference type="InterPro" id="IPR000253">
    <property type="entry name" value="FHA_dom"/>
</dbReference>
<dbReference type="EMBL" id="CP134879">
    <property type="protein sequence ID" value="WNM24095.1"/>
    <property type="molecule type" value="Genomic_DNA"/>
</dbReference>
<organism evidence="5 6">
    <name type="scientific">Demequina capsici</name>
    <dbReference type="NCBI Taxonomy" id="3075620"/>
    <lineage>
        <taxon>Bacteria</taxon>
        <taxon>Bacillati</taxon>
        <taxon>Actinomycetota</taxon>
        <taxon>Actinomycetes</taxon>
        <taxon>Micrococcales</taxon>
        <taxon>Demequinaceae</taxon>
        <taxon>Demequina</taxon>
    </lineage>
</organism>
<keyword evidence="1" id="KW-0597">Phosphoprotein</keyword>
<dbReference type="PROSITE" id="PS50006">
    <property type="entry name" value="FHA_DOMAIN"/>
    <property type="match status" value="1"/>
</dbReference>
<keyword evidence="3" id="KW-0472">Membrane</keyword>
<dbReference type="RefSeq" id="WP_313497519.1">
    <property type="nucleotide sequence ID" value="NZ_CP134879.1"/>
</dbReference>
<feature type="transmembrane region" description="Helical" evidence="3">
    <location>
        <begin position="71"/>
        <end position="90"/>
    </location>
</feature>
<feature type="compositionally biased region" description="Basic and acidic residues" evidence="2">
    <location>
        <begin position="272"/>
        <end position="287"/>
    </location>
</feature>
<sequence length="403" mass="42275">MPSPDAQSTHMLVLAASAASALVALGLYVWLGFALSRLFPLWGRDGWRGWVPFVNIAELLSVGGFPPWRVVLLFVPVVNLYALVILIVSVQRITTRMGRHAGLTWVGVLIPPLWATLLLRDATAPAPGPVTGSVPTPTAPTADRATPVPRPAPLAPTALSAPAAVPAAVPAAAPTPPPTSAAPPTSTTVPTSAAPPAETHDSEPDLAWHDLAWHDRTPSTSIQRSDDAEVPPPAPWASALPTLPEVSGAAPRSAPLPWAPDPAAPPATSPTTDDHDHDHDHDHDSTVVVDRRPRIRWTLVVDDAPPVALTADHVLLGRKPTASDPAVQALALQDSTRTLSKVHARLDLADGQWTITDLNSTNGVMLVAVDGTETLLDAGATASAQGRFVLGEVGMHLTFEEGR</sequence>
<feature type="region of interest" description="Disordered" evidence="2">
    <location>
        <begin position="169"/>
        <end position="203"/>
    </location>
</feature>
<dbReference type="Pfam" id="PF18936">
    <property type="entry name" value="DUF5684"/>
    <property type="match status" value="1"/>
</dbReference>
<dbReference type="CDD" id="cd00060">
    <property type="entry name" value="FHA"/>
    <property type="match status" value="1"/>
</dbReference>
<gene>
    <name evidence="5" type="ORF">RN606_12100</name>
</gene>
<dbReference type="SUPFAM" id="SSF49879">
    <property type="entry name" value="SMAD/FHA domain"/>
    <property type="match status" value="1"/>
</dbReference>
<name>A0AA96F9G5_9MICO</name>
<dbReference type="InterPro" id="IPR008984">
    <property type="entry name" value="SMAD_FHA_dom_sf"/>
</dbReference>
<evidence type="ECO:0000256" key="1">
    <source>
        <dbReference type="ARBA" id="ARBA00022553"/>
    </source>
</evidence>
<dbReference type="Proteomes" id="UP001304125">
    <property type="component" value="Chromosome"/>
</dbReference>
<reference evidence="5 6" key="1">
    <citation type="submission" date="2023-09" db="EMBL/GenBank/DDBJ databases">
        <title>Demequina sp. a novel bacteria isolated from Capsicum annuum.</title>
        <authorList>
            <person name="Humaira Z."/>
            <person name="Lee J."/>
            <person name="Cho D."/>
        </authorList>
    </citation>
    <scope>NUCLEOTIDE SEQUENCE [LARGE SCALE GENOMIC DNA]</scope>
    <source>
        <strain evidence="5 6">OYTSA14</strain>
    </source>
</reference>
<evidence type="ECO:0000256" key="3">
    <source>
        <dbReference type="SAM" id="Phobius"/>
    </source>
</evidence>
<feature type="compositionally biased region" description="Pro residues" evidence="2">
    <location>
        <begin position="257"/>
        <end position="268"/>
    </location>
</feature>
<keyword evidence="3" id="KW-0812">Transmembrane</keyword>
<evidence type="ECO:0000256" key="2">
    <source>
        <dbReference type="SAM" id="MobiDB-lite"/>
    </source>
</evidence>
<keyword evidence="6" id="KW-1185">Reference proteome</keyword>
<feature type="transmembrane region" description="Helical" evidence="3">
    <location>
        <begin position="102"/>
        <end position="119"/>
    </location>
</feature>
<evidence type="ECO:0000313" key="5">
    <source>
        <dbReference type="EMBL" id="WNM24095.1"/>
    </source>
</evidence>
<proteinExistence type="predicted"/>
<dbReference type="AlphaFoldDB" id="A0AA96F9G5"/>
<protein>
    <submittedName>
        <fullName evidence="5">DUF5684 domain-containing protein</fullName>
    </submittedName>
</protein>
<feature type="compositionally biased region" description="Low complexity" evidence="2">
    <location>
        <begin position="129"/>
        <end position="147"/>
    </location>
</feature>
<feature type="domain" description="FHA" evidence="4">
    <location>
        <begin position="314"/>
        <end position="366"/>
    </location>
</feature>